<keyword evidence="1" id="KW-1133">Transmembrane helix</keyword>
<evidence type="ECO:0000313" key="2">
    <source>
        <dbReference type="EMBL" id="KRS14805.1"/>
    </source>
</evidence>
<dbReference type="AlphaFoldDB" id="A0A0T5P0Z6"/>
<comment type="caution">
    <text evidence="2">The sequence shown here is derived from an EMBL/GenBank/DDBJ whole genome shotgun (WGS) entry which is preliminary data.</text>
</comment>
<evidence type="ECO:0000313" key="3">
    <source>
        <dbReference type="Proteomes" id="UP000051295"/>
    </source>
</evidence>
<accession>A0A0T5P0Z6</accession>
<dbReference type="STRING" id="1641875.XM53_02210"/>
<keyword evidence="3" id="KW-1185">Reference proteome</keyword>
<evidence type="ECO:0000256" key="1">
    <source>
        <dbReference type="SAM" id="Phobius"/>
    </source>
</evidence>
<reference evidence="2 3" key="1">
    <citation type="submission" date="2015-04" db="EMBL/GenBank/DDBJ databases">
        <title>The draft genome sequence of Roseovarius sp.R12b.</title>
        <authorList>
            <person name="Li G."/>
            <person name="Lai Q."/>
            <person name="Shao Z."/>
            <person name="Yan P."/>
        </authorList>
    </citation>
    <scope>NUCLEOTIDE SEQUENCE [LARGE SCALE GENOMIC DNA]</scope>
    <source>
        <strain evidence="2 3">R12B</strain>
    </source>
</reference>
<proteinExistence type="predicted"/>
<dbReference type="EMBL" id="LAXJ01000002">
    <property type="protein sequence ID" value="KRS14805.1"/>
    <property type="molecule type" value="Genomic_DNA"/>
</dbReference>
<keyword evidence="1" id="KW-0812">Transmembrane</keyword>
<dbReference type="Proteomes" id="UP000051295">
    <property type="component" value="Unassembled WGS sequence"/>
</dbReference>
<keyword evidence="1" id="KW-0472">Membrane</keyword>
<gene>
    <name evidence="2" type="ORF">XM53_02210</name>
</gene>
<dbReference type="PATRIC" id="fig|1641875.4.peg.1536"/>
<feature type="transmembrane region" description="Helical" evidence="1">
    <location>
        <begin position="58"/>
        <end position="77"/>
    </location>
</feature>
<protein>
    <submittedName>
        <fullName evidence="2">DNA repair protein</fullName>
    </submittedName>
</protein>
<sequence>MRSVFLVAQYFLNRLAVAVFAMAALGLLLATALAAFGILPWLEFQVSFGGQVYGNAGQIAQIGLTVLAVLLCFYLPANARVMALENSHRRFHMNMHDVTQAYAAAHAADRAGMFQIQSEFDAVRERLAYMREHPDLETLEPQIMEVAAQMSYISRELAEVYSDDKVDRARAFLKQRQQEVEQFNKRLDHAKAVGVRLKQWAMDVEMEESVAVSQLERLRDDLRPILPELGYEEVSDLDGTVVGLPNRAAE</sequence>
<name>A0A0T5P0Z6_9RHOB</name>
<organism evidence="2 3">
    <name type="scientific">Roseovarius atlanticus</name>
    <dbReference type="NCBI Taxonomy" id="1641875"/>
    <lineage>
        <taxon>Bacteria</taxon>
        <taxon>Pseudomonadati</taxon>
        <taxon>Pseudomonadota</taxon>
        <taxon>Alphaproteobacteria</taxon>
        <taxon>Rhodobacterales</taxon>
        <taxon>Roseobacteraceae</taxon>
        <taxon>Roseovarius</taxon>
    </lineage>
</organism>